<gene>
    <name evidence="1" type="ORF">P879_11938</name>
</gene>
<reference evidence="1 2" key="1">
    <citation type="submission" date="2019-07" db="EMBL/GenBank/DDBJ databases">
        <title>Annotation for the trematode Paragonimus westermani.</title>
        <authorList>
            <person name="Choi Y.-J."/>
        </authorList>
    </citation>
    <scope>NUCLEOTIDE SEQUENCE [LARGE SCALE GENOMIC DNA]</scope>
    <source>
        <strain evidence="1">180907_Pwestermani</strain>
    </source>
</reference>
<dbReference type="OrthoDB" id="79830at2759"/>
<dbReference type="AlphaFoldDB" id="A0A8T0D5S9"/>
<dbReference type="Proteomes" id="UP000699462">
    <property type="component" value="Unassembled WGS sequence"/>
</dbReference>
<dbReference type="EMBL" id="JTDF01015879">
    <property type="protein sequence ID" value="KAF8562922.1"/>
    <property type="molecule type" value="Genomic_DNA"/>
</dbReference>
<organism evidence="1 2">
    <name type="scientific">Paragonimus westermani</name>
    <dbReference type="NCBI Taxonomy" id="34504"/>
    <lineage>
        <taxon>Eukaryota</taxon>
        <taxon>Metazoa</taxon>
        <taxon>Spiralia</taxon>
        <taxon>Lophotrochozoa</taxon>
        <taxon>Platyhelminthes</taxon>
        <taxon>Trematoda</taxon>
        <taxon>Digenea</taxon>
        <taxon>Plagiorchiida</taxon>
        <taxon>Troglotremata</taxon>
        <taxon>Troglotrematidae</taxon>
        <taxon>Paragonimus</taxon>
    </lineage>
</organism>
<accession>A0A8T0D5S9</accession>
<keyword evidence="2" id="KW-1185">Reference proteome</keyword>
<evidence type="ECO:0000313" key="1">
    <source>
        <dbReference type="EMBL" id="KAF8562922.1"/>
    </source>
</evidence>
<comment type="caution">
    <text evidence="1">The sequence shown here is derived from an EMBL/GenBank/DDBJ whole genome shotgun (WGS) entry which is preliminary data.</text>
</comment>
<name>A0A8T0D5S9_9TREM</name>
<proteinExistence type="predicted"/>
<sequence length="162" mass="17549">MSAHSSTSGVSSLLPRNVLKSRSRTKANYPGLHSDMGFSLSRISATCSDVTDSVASASTFRPSSVTPWIMSLKCKPAEALDSNRPLKKQRLSSNHSQCSSLSETDHQSLFYRSKTTYGGASSFRNGPHDVFAVSFPLSVSCMYVDLVTLTVLLFAQSKAFVL</sequence>
<evidence type="ECO:0000313" key="2">
    <source>
        <dbReference type="Proteomes" id="UP000699462"/>
    </source>
</evidence>
<protein>
    <submittedName>
        <fullName evidence="1">Uncharacterized protein</fullName>
    </submittedName>
</protein>